<dbReference type="SUPFAM" id="SSF46785">
    <property type="entry name" value="Winged helix' DNA-binding domain"/>
    <property type="match status" value="1"/>
</dbReference>
<gene>
    <name evidence="2" type="ORF">BCL64_104234</name>
</gene>
<dbReference type="GO" id="GO:0006950">
    <property type="term" value="P:response to stress"/>
    <property type="evidence" value="ECO:0007669"/>
    <property type="project" value="TreeGrafter"/>
</dbReference>
<dbReference type="PANTHER" id="PTHR33164">
    <property type="entry name" value="TRANSCRIPTIONAL REGULATOR, MARR FAMILY"/>
    <property type="match status" value="1"/>
</dbReference>
<organism evidence="2 3">
    <name type="scientific">Halomonas ventosae</name>
    <dbReference type="NCBI Taxonomy" id="229007"/>
    <lineage>
        <taxon>Bacteria</taxon>
        <taxon>Pseudomonadati</taxon>
        <taxon>Pseudomonadota</taxon>
        <taxon>Gammaproteobacteria</taxon>
        <taxon>Oceanospirillales</taxon>
        <taxon>Halomonadaceae</taxon>
        <taxon>Halomonas</taxon>
    </lineage>
</organism>
<dbReference type="Pfam" id="PF12802">
    <property type="entry name" value="MarR_2"/>
    <property type="match status" value="1"/>
</dbReference>
<dbReference type="SMART" id="SM00347">
    <property type="entry name" value="HTH_MARR"/>
    <property type="match status" value="1"/>
</dbReference>
<dbReference type="PANTHER" id="PTHR33164:SF43">
    <property type="entry name" value="HTH-TYPE TRANSCRIPTIONAL REPRESSOR YETL"/>
    <property type="match status" value="1"/>
</dbReference>
<comment type="caution">
    <text evidence="2">The sequence shown here is derived from an EMBL/GenBank/DDBJ whole genome shotgun (WGS) entry which is preliminary data.</text>
</comment>
<sequence>MSRDFDPCPESLTKRDFERLSHFRYRLRCFLRQSEDICRDHGLTPLQYQLLLHLKGFAGREWASVGELAERLQAKHHGTVALVGRCEEAGLVERRPGRADRRRMEVHLLARGADLAERIAALHQPELRHLQEEFSLPGWEGAP</sequence>
<dbReference type="RefSeq" id="WP_106230214.1">
    <property type="nucleotide sequence ID" value="NZ_PVTM01000004.1"/>
</dbReference>
<dbReference type="AlphaFoldDB" id="A0A2T0VPR6"/>
<name>A0A2T0VPR6_9GAMM</name>
<dbReference type="PROSITE" id="PS50995">
    <property type="entry name" value="HTH_MARR_2"/>
    <property type="match status" value="1"/>
</dbReference>
<dbReference type="InterPro" id="IPR036388">
    <property type="entry name" value="WH-like_DNA-bd_sf"/>
</dbReference>
<dbReference type="InterPro" id="IPR036390">
    <property type="entry name" value="WH_DNA-bd_sf"/>
</dbReference>
<reference evidence="2 3" key="1">
    <citation type="submission" date="2018-03" db="EMBL/GenBank/DDBJ databases">
        <title>Comparative analysis of microorganisms from saline springs in Andes Mountain Range, Colombia.</title>
        <authorList>
            <person name="Rubin E."/>
        </authorList>
    </citation>
    <scope>NUCLEOTIDE SEQUENCE [LARGE SCALE GENOMIC DNA]</scope>
    <source>
        <strain evidence="2 3">USBA 854</strain>
    </source>
</reference>
<dbReference type="EMBL" id="PVTM01000004">
    <property type="protein sequence ID" value="PRY72407.1"/>
    <property type="molecule type" value="Genomic_DNA"/>
</dbReference>
<evidence type="ECO:0000313" key="2">
    <source>
        <dbReference type="EMBL" id="PRY72407.1"/>
    </source>
</evidence>
<protein>
    <submittedName>
        <fullName evidence="2">MarR family transcriptional regulator</fullName>
    </submittedName>
</protein>
<dbReference type="Proteomes" id="UP000239896">
    <property type="component" value="Unassembled WGS sequence"/>
</dbReference>
<dbReference type="InterPro" id="IPR000835">
    <property type="entry name" value="HTH_MarR-typ"/>
</dbReference>
<accession>A0A2T0VPR6</accession>
<evidence type="ECO:0000259" key="1">
    <source>
        <dbReference type="PROSITE" id="PS50995"/>
    </source>
</evidence>
<evidence type="ECO:0000313" key="3">
    <source>
        <dbReference type="Proteomes" id="UP000239896"/>
    </source>
</evidence>
<proteinExistence type="predicted"/>
<dbReference type="InterPro" id="IPR039422">
    <property type="entry name" value="MarR/SlyA-like"/>
</dbReference>
<dbReference type="Gene3D" id="1.10.10.10">
    <property type="entry name" value="Winged helix-like DNA-binding domain superfamily/Winged helix DNA-binding domain"/>
    <property type="match status" value="1"/>
</dbReference>
<feature type="domain" description="HTH marR-type" evidence="1">
    <location>
        <begin position="1"/>
        <end position="143"/>
    </location>
</feature>
<dbReference type="GO" id="GO:0003700">
    <property type="term" value="F:DNA-binding transcription factor activity"/>
    <property type="evidence" value="ECO:0007669"/>
    <property type="project" value="InterPro"/>
</dbReference>
<keyword evidence="3" id="KW-1185">Reference proteome</keyword>